<gene>
    <name evidence="3" type="ORF">SEPCBS57363_001205</name>
</gene>
<protein>
    <recommendedName>
        <fullName evidence="2">AB hydrolase-1 domain-containing protein</fullName>
    </recommendedName>
</protein>
<dbReference type="InterPro" id="IPR008220">
    <property type="entry name" value="HAT_MetX-like"/>
</dbReference>
<evidence type="ECO:0000313" key="3">
    <source>
        <dbReference type="EMBL" id="CAK7264684.1"/>
    </source>
</evidence>
<dbReference type="InterPro" id="IPR000073">
    <property type="entry name" value="AB_hydrolase_1"/>
</dbReference>
<evidence type="ECO:0000259" key="2">
    <source>
        <dbReference type="Pfam" id="PF00561"/>
    </source>
</evidence>
<keyword evidence="4" id="KW-1185">Reference proteome</keyword>
<dbReference type="PANTHER" id="PTHR32268:SF15">
    <property type="entry name" value="HOMOSERINE ACETYLTRANSFERASE FAMILY PROTEIN (AFU_ORTHOLOGUE AFUA_1G15350)"/>
    <property type="match status" value="1"/>
</dbReference>
<sequence length="336" mass="37043">MNAHCHIIKDFTFSDGTFLPSVAVAYEVLNPTLEKTALVITCFRGRLHNTCTFAQGALQGHRIVVAALLGNGESSSPSNTAGFPQDTVSYEDCVRVQNDLLHNALHISFLDVVIGFSMGGQATYYWLMMYPDMVRRAVIICSSASTSDHNIQFLEGPRYALQNSIDYTPIAVRRKTDAALPNEHCVRGIQAFGKAYSAWLTSAEWFDEGGFNTLGFNSRADWDKAVTGPNYGGWDPDDLLAMLGMWQRGNVSTLYGSGCTTEALSEALGSINVPLLLMPSRTDQYFRSHISEREASRITHAVLKIIPSIWGHLAGSGTNPIDTKWMDTQISRFLTE</sequence>
<dbReference type="InterPro" id="IPR029058">
    <property type="entry name" value="AB_hydrolase_fold"/>
</dbReference>
<feature type="domain" description="AB hydrolase-1" evidence="2">
    <location>
        <begin position="45"/>
        <end position="181"/>
    </location>
</feature>
<name>A0ABP0D8Z7_9PEZI</name>
<evidence type="ECO:0000313" key="4">
    <source>
        <dbReference type="Proteomes" id="UP001642501"/>
    </source>
</evidence>
<organism evidence="3 4">
    <name type="scientific">Sporothrix epigloea</name>
    <dbReference type="NCBI Taxonomy" id="1892477"/>
    <lineage>
        <taxon>Eukaryota</taxon>
        <taxon>Fungi</taxon>
        <taxon>Dikarya</taxon>
        <taxon>Ascomycota</taxon>
        <taxon>Pezizomycotina</taxon>
        <taxon>Sordariomycetes</taxon>
        <taxon>Sordariomycetidae</taxon>
        <taxon>Ophiostomatales</taxon>
        <taxon>Ophiostomataceae</taxon>
        <taxon>Sporothrix</taxon>
    </lineage>
</organism>
<reference evidence="3 4" key="1">
    <citation type="submission" date="2024-01" db="EMBL/GenBank/DDBJ databases">
        <authorList>
            <person name="Allen C."/>
            <person name="Tagirdzhanova G."/>
        </authorList>
    </citation>
    <scope>NUCLEOTIDE SEQUENCE [LARGE SCALE GENOMIC DNA]</scope>
    <source>
        <strain evidence="3 4">CBS 573.63</strain>
    </source>
</reference>
<accession>A0ABP0D8Z7</accession>
<comment type="similarity">
    <text evidence="1">Belongs to the AB hydrolase superfamily. MetX family.</text>
</comment>
<comment type="caution">
    <text evidence="3">The sequence shown here is derived from an EMBL/GenBank/DDBJ whole genome shotgun (WGS) entry which is preliminary data.</text>
</comment>
<evidence type="ECO:0000256" key="1">
    <source>
        <dbReference type="ARBA" id="ARBA00006886"/>
    </source>
</evidence>
<dbReference type="Proteomes" id="UP001642501">
    <property type="component" value="Unassembled WGS sequence"/>
</dbReference>
<dbReference type="Pfam" id="PF00561">
    <property type="entry name" value="Abhydrolase_1"/>
    <property type="match status" value="1"/>
</dbReference>
<dbReference type="Gene3D" id="3.40.50.1820">
    <property type="entry name" value="alpha/beta hydrolase"/>
    <property type="match status" value="1"/>
</dbReference>
<dbReference type="EMBL" id="CAWUOM010000012">
    <property type="protein sequence ID" value="CAK7264684.1"/>
    <property type="molecule type" value="Genomic_DNA"/>
</dbReference>
<dbReference type="PANTHER" id="PTHR32268">
    <property type="entry name" value="HOMOSERINE O-ACETYLTRANSFERASE"/>
    <property type="match status" value="1"/>
</dbReference>
<proteinExistence type="inferred from homology"/>
<dbReference type="SUPFAM" id="SSF53474">
    <property type="entry name" value="alpha/beta-Hydrolases"/>
    <property type="match status" value="1"/>
</dbReference>